<keyword evidence="2" id="KW-0949">S-adenosyl-L-methionine</keyword>
<organism evidence="5 6">
    <name type="scientific">Arthrobacter cupressi</name>
    <dbReference type="NCBI Taxonomy" id="1045773"/>
    <lineage>
        <taxon>Bacteria</taxon>
        <taxon>Bacillati</taxon>
        <taxon>Actinomycetota</taxon>
        <taxon>Actinomycetes</taxon>
        <taxon>Micrococcales</taxon>
        <taxon>Micrococcaceae</taxon>
        <taxon>Arthrobacter</taxon>
    </lineage>
</organism>
<name>A0A1G8WQU0_9MICC</name>
<sequence>MLSDAASALRCPVCQDALDVETRPRRALRCPAGHSFDAAKQGYFNLLTGKGTAFEADSAAMAAARHDFLSAGHYAALADALAELAAPGLDRDGAVVLDSGTGTGNYLNAVLKRSPAASIGLDISKFALRRAARLNPGTVNIVWDVWRPLPLVSGSIDVVTVVFAPRNPPEFARVLRPGGRVIVVTPRPGHLAEVAGLAGMLRIEEGKDERLAGSMGGHFTMAVQEALDIPLQLGESEAADLAFMGPAGHHLDRQELVASLAGTGTVETTAKFALTVFTTPPASS</sequence>
<dbReference type="STRING" id="1045773.SAMN05216555_11729"/>
<protein>
    <submittedName>
        <fullName evidence="5">23S rRNA (Guanine745-N1)-methyltransferase</fullName>
    </submittedName>
</protein>
<feature type="binding site" evidence="2">
    <location>
        <begin position="103"/>
        <end position="104"/>
    </location>
    <ligand>
        <name>S-adenosyl-L-methionine</name>
        <dbReference type="ChEBI" id="CHEBI:59789"/>
    </ligand>
</feature>
<accession>A0A1G8WQU0</accession>
<evidence type="ECO:0000259" key="4">
    <source>
        <dbReference type="Pfam" id="PF21302"/>
    </source>
</evidence>
<dbReference type="AlphaFoldDB" id="A0A1G8WQU0"/>
<dbReference type="InterPro" id="IPR041698">
    <property type="entry name" value="Methyltransf_25"/>
</dbReference>
<dbReference type="PANTHER" id="PTHR42912:SF45">
    <property type="entry name" value="23S RRNA (GUANINE(745)-N(1))-METHYLTRANSFERASE"/>
    <property type="match status" value="1"/>
</dbReference>
<dbReference type="SMR" id="A0A1G8WQU0"/>
<dbReference type="CDD" id="cd02440">
    <property type="entry name" value="AdoMet_MTases"/>
    <property type="match status" value="1"/>
</dbReference>
<evidence type="ECO:0000256" key="2">
    <source>
        <dbReference type="PIRSR" id="PIRSR018249-2"/>
    </source>
</evidence>
<feature type="binding site" evidence="2">
    <location>
        <position position="190"/>
    </location>
    <ligand>
        <name>S-adenosyl-L-methionine</name>
        <dbReference type="ChEBI" id="CHEBI:59789"/>
    </ligand>
</feature>
<dbReference type="Pfam" id="PF21302">
    <property type="entry name" value="Zn_ribbon_RlmA"/>
    <property type="match status" value="1"/>
</dbReference>
<dbReference type="GO" id="GO:0032259">
    <property type="term" value="P:methylation"/>
    <property type="evidence" value="ECO:0007669"/>
    <property type="project" value="UniProtKB-KW"/>
</dbReference>
<dbReference type="Gene3D" id="3.40.50.150">
    <property type="entry name" value="Vaccinia Virus protein VP39"/>
    <property type="match status" value="1"/>
</dbReference>
<dbReference type="GO" id="GO:0046872">
    <property type="term" value="F:metal ion binding"/>
    <property type="evidence" value="ECO:0007669"/>
    <property type="project" value="UniProtKB-KW"/>
</dbReference>
<evidence type="ECO:0000259" key="3">
    <source>
        <dbReference type="Pfam" id="PF13649"/>
    </source>
</evidence>
<dbReference type="InterPro" id="IPR016718">
    <property type="entry name" value="rRNA_m1G-MeTrfase_A_prd"/>
</dbReference>
<dbReference type="InterPro" id="IPR048647">
    <property type="entry name" value="RlmA_N"/>
</dbReference>
<keyword evidence="1" id="KW-0479">Metal-binding</keyword>
<feature type="binding site" evidence="2">
    <location>
        <position position="74"/>
    </location>
    <ligand>
        <name>S-adenosyl-L-methionine</name>
        <dbReference type="ChEBI" id="CHEBI:59789"/>
    </ligand>
</feature>
<evidence type="ECO:0000256" key="1">
    <source>
        <dbReference type="PIRSR" id="PIRSR018249-1"/>
    </source>
</evidence>
<evidence type="ECO:0000313" key="6">
    <source>
        <dbReference type="Proteomes" id="UP000182130"/>
    </source>
</evidence>
<reference evidence="6" key="1">
    <citation type="submission" date="2016-10" db="EMBL/GenBank/DDBJ databases">
        <authorList>
            <person name="Varghese N."/>
            <person name="Submissions S."/>
        </authorList>
    </citation>
    <scope>NUCLEOTIDE SEQUENCE [LARGE SCALE GENOMIC DNA]</scope>
    <source>
        <strain evidence="6">CGMCC 1.10783</strain>
    </source>
</reference>
<dbReference type="RefSeq" id="WP_074590976.1">
    <property type="nucleotide sequence ID" value="NZ_FNEI01000017.1"/>
</dbReference>
<dbReference type="OrthoDB" id="108476at2"/>
<keyword evidence="1" id="KW-0862">Zinc</keyword>
<feature type="binding site" evidence="1">
    <location>
        <position position="14"/>
    </location>
    <ligand>
        <name>Zn(2+)</name>
        <dbReference type="ChEBI" id="CHEBI:29105"/>
    </ligand>
</feature>
<keyword evidence="6" id="KW-1185">Reference proteome</keyword>
<dbReference type="EMBL" id="FNEI01000017">
    <property type="protein sequence ID" value="SDJ80738.1"/>
    <property type="molecule type" value="Genomic_DNA"/>
</dbReference>
<dbReference type="InterPro" id="IPR050508">
    <property type="entry name" value="Methyltransf_Superfamily"/>
</dbReference>
<feature type="domain" description="23S rRNA (guanine(745)-N(1))-methyltransferase N-terminal" evidence="4">
    <location>
        <begin position="10"/>
        <end position="47"/>
    </location>
</feature>
<dbReference type="Proteomes" id="UP000182130">
    <property type="component" value="Unassembled WGS sequence"/>
</dbReference>
<feature type="binding site" evidence="1">
    <location>
        <position position="34"/>
    </location>
    <ligand>
        <name>Zn(2+)</name>
        <dbReference type="ChEBI" id="CHEBI:29105"/>
    </ligand>
</feature>
<dbReference type="InterPro" id="IPR029063">
    <property type="entry name" value="SAM-dependent_MTases_sf"/>
</dbReference>
<dbReference type="Pfam" id="PF13649">
    <property type="entry name" value="Methyltransf_25"/>
    <property type="match status" value="1"/>
</dbReference>
<feature type="domain" description="Methyltransferase" evidence="3">
    <location>
        <begin position="96"/>
        <end position="179"/>
    </location>
</feature>
<evidence type="ECO:0000313" key="5">
    <source>
        <dbReference type="EMBL" id="SDJ80738.1"/>
    </source>
</evidence>
<keyword evidence="5" id="KW-0489">Methyltransferase</keyword>
<feature type="binding site" evidence="1">
    <location>
        <position position="30"/>
    </location>
    <ligand>
        <name>Zn(2+)</name>
        <dbReference type="ChEBI" id="CHEBI:29105"/>
    </ligand>
</feature>
<dbReference type="GO" id="GO:0008168">
    <property type="term" value="F:methyltransferase activity"/>
    <property type="evidence" value="ECO:0007669"/>
    <property type="project" value="UniProtKB-KW"/>
</dbReference>
<dbReference type="SUPFAM" id="SSF53335">
    <property type="entry name" value="S-adenosyl-L-methionine-dependent methyltransferases"/>
    <property type="match status" value="1"/>
</dbReference>
<gene>
    <name evidence="5" type="ORF">SAMN05216555_11729</name>
</gene>
<feature type="binding site" evidence="1">
    <location>
        <position position="11"/>
    </location>
    <ligand>
        <name>Zn(2+)</name>
        <dbReference type="ChEBI" id="CHEBI:29105"/>
    </ligand>
</feature>
<proteinExistence type="predicted"/>
<keyword evidence="5" id="KW-0808">Transferase</keyword>
<dbReference type="PANTHER" id="PTHR42912">
    <property type="entry name" value="METHYLTRANSFERASE"/>
    <property type="match status" value="1"/>
</dbReference>
<dbReference type="PIRSF" id="PIRSF018249">
    <property type="entry name" value="MyrA_prd"/>
    <property type="match status" value="1"/>
</dbReference>